<keyword evidence="2" id="KW-1185">Reference proteome</keyword>
<comment type="caution">
    <text evidence="1">The sequence shown here is derived from an EMBL/GenBank/DDBJ whole genome shotgun (WGS) entry which is preliminary data.</text>
</comment>
<proteinExistence type="predicted"/>
<organism evidence="1 2">
    <name type="scientific">Blattamonas nauphoetae</name>
    <dbReference type="NCBI Taxonomy" id="2049346"/>
    <lineage>
        <taxon>Eukaryota</taxon>
        <taxon>Metamonada</taxon>
        <taxon>Preaxostyla</taxon>
        <taxon>Oxymonadida</taxon>
        <taxon>Blattamonas</taxon>
    </lineage>
</organism>
<gene>
    <name evidence="1" type="ORF">BLNAU_11204</name>
</gene>
<dbReference type="Proteomes" id="UP001281761">
    <property type="component" value="Unassembled WGS sequence"/>
</dbReference>
<reference evidence="1 2" key="1">
    <citation type="journal article" date="2022" name="bioRxiv">
        <title>Genomics of Preaxostyla Flagellates Illuminates Evolutionary Transitions and the Path Towards Mitochondrial Loss.</title>
        <authorList>
            <person name="Novak L.V.F."/>
            <person name="Treitli S.C."/>
            <person name="Pyrih J."/>
            <person name="Halakuc P."/>
            <person name="Pipaliya S.V."/>
            <person name="Vacek V."/>
            <person name="Brzon O."/>
            <person name="Soukal P."/>
            <person name="Eme L."/>
            <person name="Dacks J.B."/>
            <person name="Karnkowska A."/>
            <person name="Elias M."/>
            <person name="Hampl V."/>
        </authorList>
    </citation>
    <scope>NUCLEOTIDE SEQUENCE [LARGE SCALE GENOMIC DNA]</scope>
    <source>
        <strain evidence="1">NAU3</strain>
        <tissue evidence="1">Gut</tissue>
    </source>
</reference>
<dbReference type="EMBL" id="JARBJD010000086">
    <property type="protein sequence ID" value="KAK2953801.1"/>
    <property type="molecule type" value="Genomic_DNA"/>
</dbReference>
<name>A0ABQ9XSL6_9EUKA</name>
<accession>A0ABQ9XSL6</accession>
<protein>
    <submittedName>
        <fullName evidence="1">Uncharacterized protein</fullName>
    </submittedName>
</protein>
<evidence type="ECO:0000313" key="2">
    <source>
        <dbReference type="Proteomes" id="UP001281761"/>
    </source>
</evidence>
<sequence>MFLFSFYEGLLRPARITHPTTFLQDKGLWMFVSLIPLNKMESVHFRNGMLNKISNGIHPNYLDLGMMVCSSNCLMIAILSPAWSGNYDHFFRLVAVEQHSNIRNHPHSDIHTTLADIACHVRFARPLI</sequence>
<evidence type="ECO:0000313" key="1">
    <source>
        <dbReference type="EMBL" id="KAK2953801.1"/>
    </source>
</evidence>